<accession>A0AB35IA34</accession>
<name>A0AB35IA34_CLOSY</name>
<reference evidence="1" key="1">
    <citation type="submission" date="2023-01" db="EMBL/GenBank/DDBJ databases">
        <title>Human gut microbiome strain richness.</title>
        <authorList>
            <person name="Chen-Liaw A."/>
        </authorList>
    </citation>
    <scope>NUCLEOTIDE SEQUENCE</scope>
    <source>
        <strain evidence="1">B1_m1001713B170214d0_201011</strain>
    </source>
</reference>
<dbReference type="AlphaFoldDB" id="A0AB35IA34"/>
<dbReference type="RefSeq" id="WP_272123132.1">
    <property type="nucleotide sequence ID" value="NZ_JAQLGI010000033.1"/>
</dbReference>
<protein>
    <submittedName>
        <fullName evidence="1">Uncharacterized protein</fullName>
    </submittedName>
</protein>
<sequence>SGPFFTLEAPKSTKYIPGCVALFKSRSDIPNMHLIASPFYKGVTVAEYQVIVVELFTCVPIKSPPAAVIIR</sequence>
<dbReference type="EMBL" id="JAQLGM010000033">
    <property type="protein sequence ID" value="MDB2001159.1"/>
    <property type="molecule type" value="Genomic_DNA"/>
</dbReference>
<gene>
    <name evidence="1" type="ORF">PM006_13200</name>
</gene>
<proteinExistence type="predicted"/>
<feature type="non-terminal residue" evidence="1">
    <location>
        <position position="1"/>
    </location>
</feature>
<dbReference type="Proteomes" id="UP001300871">
    <property type="component" value="Unassembled WGS sequence"/>
</dbReference>
<organism evidence="1 2">
    <name type="scientific">Clostridium symbiosum</name>
    <name type="common">Bacteroides symbiosus</name>
    <dbReference type="NCBI Taxonomy" id="1512"/>
    <lineage>
        <taxon>Bacteria</taxon>
        <taxon>Bacillati</taxon>
        <taxon>Bacillota</taxon>
        <taxon>Clostridia</taxon>
        <taxon>Lachnospirales</taxon>
        <taxon>Lachnospiraceae</taxon>
        <taxon>Otoolea</taxon>
    </lineage>
</organism>
<comment type="caution">
    <text evidence="1">The sequence shown here is derived from an EMBL/GenBank/DDBJ whole genome shotgun (WGS) entry which is preliminary data.</text>
</comment>
<evidence type="ECO:0000313" key="1">
    <source>
        <dbReference type="EMBL" id="MDB2001159.1"/>
    </source>
</evidence>
<evidence type="ECO:0000313" key="2">
    <source>
        <dbReference type="Proteomes" id="UP001300871"/>
    </source>
</evidence>